<evidence type="ECO:0000256" key="1">
    <source>
        <dbReference type="ARBA" id="ARBA00004342"/>
    </source>
</evidence>
<dbReference type="GO" id="GO:0007264">
    <property type="term" value="P:small GTPase-mediated signal transduction"/>
    <property type="evidence" value="ECO:0007669"/>
    <property type="project" value="InterPro"/>
</dbReference>
<keyword evidence="11" id="KW-1185">Reference proteome</keyword>
<comment type="subcellular location">
    <subcellularLocation>
        <location evidence="1">Cell membrane</location>
        <topology evidence="1">Lipid-anchor</topology>
        <orientation evidence="1">Cytoplasmic side</orientation>
    </subcellularLocation>
</comment>
<dbReference type="SUPFAM" id="SSF52540">
    <property type="entry name" value="P-loop containing nucleoside triphosphate hydrolases"/>
    <property type="match status" value="1"/>
</dbReference>
<keyword evidence="9" id="KW-0636">Prenylation</keyword>
<comment type="caution">
    <text evidence="10">The sequence shown here is derived from an EMBL/GenBank/DDBJ whole genome shotgun (WGS) entry which is preliminary data.</text>
</comment>
<dbReference type="RefSeq" id="XP_044561340.1">
    <property type="nucleotide sequence ID" value="XM_044707950.1"/>
</dbReference>
<dbReference type="SMART" id="SM00173">
    <property type="entry name" value="RAS"/>
    <property type="match status" value="1"/>
</dbReference>
<dbReference type="GO" id="GO:0003924">
    <property type="term" value="F:GTPase activity"/>
    <property type="evidence" value="ECO:0007669"/>
    <property type="project" value="InterPro"/>
</dbReference>
<proteinExistence type="inferred from homology"/>
<evidence type="ECO:0000256" key="2">
    <source>
        <dbReference type="ARBA" id="ARBA00010142"/>
    </source>
</evidence>
<dbReference type="VEuPathDB" id="AmoebaDB:NfTy_082920"/>
<comment type="similarity">
    <text evidence="2">Belongs to the small GTPase superfamily. Rho family.</text>
</comment>
<dbReference type="GO" id="GO:0005525">
    <property type="term" value="F:GTP binding"/>
    <property type="evidence" value="ECO:0007669"/>
    <property type="project" value="UniProtKB-KW"/>
</dbReference>
<dbReference type="GeneID" id="68111744"/>
<dbReference type="PROSITE" id="PS51420">
    <property type="entry name" value="RHO"/>
    <property type="match status" value="1"/>
</dbReference>
<dbReference type="Gene3D" id="3.40.50.300">
    <property type="entry name" value="P-loop containing nucleotide triphosphate hydrolases"/>
    <property type="match status" value="1"/>
</dbReference>
<dbReference type="FunFam" id="3.40.50.300:FF:000983">
    <property type="entry name" value="Rho family GTPase"/>
    <property type="match status" value="1"/>
</dbReference>
<dbReference type="VEuPathDB" id="AmoebaDB:FDP41_004526"/>
<dbReference type="NCBIfam" id="TIGR00231">
    <property type="entry name" value="small_GTP"/>
    <property type="match status" value="1"/>
</dbReference>
<dbReference type="PROSITE" id="PS51419">
    <property type="entry name" value="RAB"/>
    <property type="match status" value="1"/>
</dbReference>
<gene>
    <name evidence="10" type="ORF">FDP41_004526</name>
</gene>
<evidence type="ECO:0000256" key="4">
    <source>
        <dbReference type="ARBA" id="ARBA00022481"/>
    </source>
</evidence>
<dbReference type="OMA" id="FNCLEMY"/>
<dbReference type="OrthoDB" id="8830751at2759"/>
<dbReference type="SMART" id="SM00174">
    <property type="entry name" value="RHO"/>
    <property type="match status" value="1"/>
</dbReference>
<keyword evidence="3" id="KW-1003">Cell membrane</keyword>
<keyword evidence="6" id="KW-0342">GTP-binding</keyword>
<evidence type="ECO:0000256" key="8">
    <source>
        <dbReference type="ARBA" id="ARBA00023288"/>
    </source>
</evidence>
<evidence type="ECO:0000256" key="3">
    <source>
        <dbReference type="ARBA" id="ARBA00022475"/>
    </source>
</evidence>
<dbReference type="EMBL" id="VFQX01000037">
    <property type="protein sequence ID" value="KAF0976627.1"/>
    <property type="molecule type" value="Genomic_DNA"/>
</dbReference>
<dbReference type="InterPro" id="IPR005225">
    <property type="entry name" value="Small_GTP-bd"/>
</dbReference>
<evidence type="ECO:0000313" key="10">
    <source>
        <dbReference type="EMBL" id="KAF0976627.1"/>
    </source>
</evidence>
<dbReference type="Proteomes" id="UP000444721">
    <property type="component" value="Unassembled WGS sequence"/>
</dbReference>
<keyword evidence="7" id="KW-0472">Membrane</keyword>
<evidence type="ECO:0000256" key="5">
    <source>
        <dbReference type="ARBA" id="ARBA00022741"/>
    </source>
</evidence>
<evidence type="ECO:0000256" key="6">
    <source>
        <dbReference type="ARBA" id="ARBA00023134"/>
    </source>
</evidence>
<keyword evidence="8" id="KW-0449">Lipoprotein</keyword>
<dbReference type="AlphaFoldDB" id="A0A6A5BI53"/>
<dbReference type="GO" id="GO:0005886">
    <property type="term" value="C:plasma membrane"/>
    <property type="evidence" value="ECO:0007669"/>
    <property type="project" value="UniProtKB-SubCell"/>
</dbReference>
<dbReference type="InterPro" id="IPR001806">
    <property type="entry name" value="Small_GTPase"/>
</dbReference>
<evidence type="ECO:0000256" key="7">
    <source>
        <dbReference type="ARBA" id="ARBA00023136"/>
    </source>
</evidence>
<dbReference type="CDD" id="cd00157">
    <property type="entry name" value="Rho"/>
    <property type="match status" value="1"/>
</dbReference>
<accession>A0A6A5BI53</accession>
<name>A0A6A5BI53_NAEFO</name>
<dbReference type="Pfam" id="PF00071">
    <property type="entry name" value="Ras"/>
    <property type="match status" value="1"/>
</dbReference>
<dbReference type="InterPro" id="IPR003578">
    <property type="entry name" value="Small_GTPase_Rho"/>
</dbReference>
<dbReference type="PRINTS" id="PR00449">
    <property type="entry name" value="RASTRNSFRMNG"/>
</dbReference>
<evidence type="ECO:0000313" key="11">
    <source>
        <dbReference type="Proteomes" id="UP000444721"/>
    </source>
</evidence>
<dbReference type="SMART" id="SM00176">
    <property type="entry name" value="RAN"/>
    <property type="match status" value="1"/>
</dbReference>
<keyword evidence="5" id="KW-0547">Nucleotide-binding</keyword>
<dbReference type="InterPro" id="IPR027417">
    <property type="entry name" value="P-loop_NTPase"/>
</dbReference>
<sequence>MSDEEVLKIVTVGDGAVGKTCLLYAYAKNEFPLEYVPTVFDNYNTMVEINDKEVSIGLWDTAGQEDYDKLRPLSYPGTHCFIVCFSVINQASYENVEAKWYPELQKNCPDAPVILCGTKIDLRKDPNFSSQAIPASKGNELAKKIGAVKYVECSAKTREGLIEVFNEAIIAALYPEQKKPQKKPCQIL</sequence>
<keyword evidence="4" id="KW-0488">Methylation</keyword>
<dbReference type="PANTHER" id="PTHR24072">
    <property type="entry name" value="RHO FAMILY GTPASE"/>
    <property type="match status" value="1"/>
</dbReference>
<dbReference type="SMART" id="SM00175">
    <property type="entry name" value="RAB"/>
    <property type="match status" value="1"/>
</dbReference>
<organism evidence="10 11">
    <name type="scientific">Naegleria fowleri</name>
    <name type="common">Brain eating amoeba</name>
    <dbReference type="NCBI Taxonomy" id="5763"/>
    <lineage>
        <taxon>Eukaryota</taxon>
        <taxon>Discoba</taxon>
        <taxon>Heterolobosea</taxon>
        <taxon>Tetramitia</taxon>
        <taxon>Eutetramitia</taxon>
        <taxon>Vahlkampfiidae</taxon>
        <taxon>Naegleria</taxon>
    </lineage>
</organism>
<protein>
    <submittedName>
        <fullName evidence="10">Uncharacterized protein</fullName>
    </submittedName>
</protein>
<dbReference type="PROSITE" id="PS51421">
    <property type="entry name" value="RAS"/>
    <property type="match status" value="1"/>
</dbReference>
<reference evidence="10 11" key="1">
    <citation type="journal article" date="2019" name="Sci. Rep.">
        <title>Nanopore sequencing improves the draft genome of the human pathogenic amoeba Naegleria fowleri.</title>
        <authorList>
            <person name="Liechti N."/>
            <person name="Schurch N."/>
            <person name="Bruggmann R."/>
            <person name="Wittwer M."/>
        </authorList>
    </citation>
    <scope>NUCLEOTIDE SEQUENCE [LARGE SCALE GENOMIC DNA]</scope>
    <source>
        <strain evidence="10 11">ATCC 30894</strain>
    </source>
</reference>
<dbReference type="VEuPathDB" id="AmoebaDB:NF0130240"/>
<evidence type="ECO:0000256" key="9">
    <source>
        <dbReference type="ARBA" id="ARBA00023289"/>
    </source>
</evidence>